<accession>A0A7I8KMF6</accession>
<name>A0A7I8KMF6_SPIIN</name>
<dbReference type="EMBL" id="LR746269">
    <property type="protein sequence ID" value="CAA7398268.1"/>
    <property type="molecule type" value="Genomic_DNA"/>
</dbReference>
<evidence type="ECO:0000313" key="1">
    <source>
        <dbReference type="EMBL" id="CAA7398268.1"/>
    </source>
</evidence>
<keyword evidence="2" id="KW-1185">Reference proteome</keyword>
<protein>
    <submittedName>
        <fullName evidence="1">Uncharacterized protein</fullName>
    </submittedName>
</protein>
<proteinExistence type="predicted"/>
<dbReference type="Proteomes" id="UP000663760">
    <property type="component" value="Chromosome 6"/>
</dbReference>
<evidence type="ECO:0000313" key="2">
    <source>
        <dbReference type="Proteomes" id="UP000663760"/>
    </source>
</evidence>
<sequence>MYWQGHLGHWVCLGHFYYN</sequence>
<gene>
    <name evidence="1" type="ORF">SI8410_06008933</name>
</gene>
<dbReference type="AlphaFoldDB" id="A0A7I8KMF6"/>
<reference evidence="1" key="1">
    <citation type="submission" date="2020-02" db="EMBL/GenBank/DDBJ databases">
        <authorList>
            <person name="Scholz U."/>
            <person name="Mascher M."/>
            <person name="Fiebig A."/>
        </authorList>
    </citation>
    <scope>NUCLEOTIDE SEQUENCE</scope>
</reference>
<organism evidence="1 2">
    <name type="scientific">Spirodela intermedia</name>
    <name type="common">Intermediate duckweed</name>
    <dbReference type="NCBI Taxonomy" id="51605"/>
    <lineage>
        <taxon>Eukaryota</taxon>
        <taxon>Viridiplantae</taxon>
        <taxon>Streptophyta</taxon>
        <taxon>Embryophyta</taxon>
        <taxon>Tracheophyta</taxon>
        <taxon>Spermatophyta</taxon>
        <taxon>Magnoliopsida</taxon>
        <taxon>Liliopsida</taxon>
        <taxon>Araceae</taxon>
        <taxon>Lemnoideae</taxon>
        <taxon>Spirodela</taxon>
    </lineage>
</organism>